<keyword evidence="1" id="KW-0378">Hydrolase</keyword>
<feature type="domain" description="Helitron helicase-like" evidence="3">
    <location>
        <begin position="370"/>
        <end position="555"/>
    </location>
</feature>
<organism evidence="5 6">
    <name type="scientific">Circinella minor</name>
    <dbReference type="NCBI Taxonomy" id="1195481"/>
    <lineage>
        <taxon>Eukaryota</taxon>
        <taxon>Fungi</taxon>
        <taxon>Fungi incertae sedis</taxon>
        <taxon>Mucoromycota</taxon>
        <taxon>Mucoromycotina</taxon>
        <taxon>Mucoromycetes</taxon>
        <taxon>Mucorales</taxon>
        <taxon>Lichtheimiaceae</taxon>
        <taxon>Circinella</taxon>
    </lineage>
</organism>
<dbReference type="OrthoDB" id="1075553at2759"/>
<dbReference type="Pfam" id="PF21530">
    <property type="entry name" value="Pif1_2B_dom"/>
    <property type="match status" value="1"/>
</dbReference>
<dbReference type="SUPFAM" id="SSF52540">
    <property type="entry name" value="P-loop containing nucleoside triphosphate hydrolases"/>
    <property type="match status" value="2"/>
</dbReference>
<sequence length="1545" mass="175849">MSEIQNTNPSVNATTDAVVRADGNFVGHVDLGTFRGRGAGRPARRPRIPVGYQSQFEEMSTAGRDVVSDPTSEHRHRHVLPAMSAQCTACGARVWPWEKRRRNADGTYVYSICCGYGVVDLPPVSRPSEPLYALLTGTNQESSRFRDQIRLYNGVFAFASLGVDHIDENYTNSRGGAYCFRIQGSVYHQIAPLESQAGRPPRFAQIYIYDSEEQLAIRQSVFPNAGLIDTILLNIQEMLEQHNPHVQTFQTAANRLRETPNINLNIRISGDQRRGRQYAAPTANEIAVLIVDNPGEEATHRDVVLFRHDGRMERINETSSLYDPLHYVLMFPNGETGWSEGIPLHGQQSLVREPDQQRHGRQHTVSVRQFYAHRIQERNQALLHLYGRLWHQYVVDMYAKIEHRRMHYYRSNQRQLRVELYSGMADTLQQDVGENNDELARTLGRRVILPSSHTGSPRYMQQLYQEAMAIVRHYGKPDLFITITCNPEWPEIREALASNGQQAGDRPDLVTRVFSEKVKAIMTDLKDNNVLGKVLAWVMVIEFQKRGLPHAHIVLILDENSKIRTAEDVDNIVSAEISDSQRYPQAYATVTRNMIHTPCGVRLNNQAARCMTNGACSKKYPKPFANETRFDENGNITYRRRNMPDHTIDTTINRANYQIGNQWVVPYNLYLTTKYNSHINVEICASNKAVKYLYKYIYKGSDRAHVTIGTTQNATTQINNTAQNARDKDNIESQDEIESFLNVRYVSAAESCWRIFQKDMQDHFPSVKRLDIHLPLEEPVYFDADANVRDLQRSARNRRSTLTDWFALNQRDHEARQYLYSDIHSEYVYNRQRGWYRRSRSHNRGVAPISRMYFVQPRDLEKYSLRLLLLHVPGAISFEDLRTYQDVEYPDFKAAARARGLLQDDNEWDRCFAEAVEITTSASRLRDLFGVILAFCNILSPRHLWDTYRDDIAADFLENRRRQLQLESGQQHVELLEEDIAAAHLRALEELASLLPQYGRSLAEFTDMPQLPLQEQGTRQHTYDRLLEEETRHNRVQLGNNVRRAEEDFNEAQRRAYNQVIQAIEDSQDASIPVPENGRFFFLDGPGGTGKTFVYNALLANVRSNGGIAIPVALSGIAATLLRGGRTAHSRFGLPLDLNADTICNIRINSAQAQILSESKLIIWDEAPMCHKFAFEAVDRLLREIMSINDQQLLHVPFGGKPVVIGGDFCQTLPIVTKGTKADFLNASLTNSYLFQNNIVHQLRLIQNMRVQQSSDPAVATQLQQFAEYLLRIGEGREPGITIPDSDAVTIDLPHESCITSSGLTSVVRAAYPNLEENYNNHDYMTDCAILAPYNDDVHELNNAAHSIFPGESYEYLSSDTITDSEAFAATHPPEYLNTISLSNYPPHQLSLKLHQPIMLLRNINPQKGLCNGTRLICRNFLPHVIEAEISQGDFAGEIVYIPRITLYSKDNDLPFKLCRRQFPVVPAFAMTINKSQGQTLNRTILCLYKPVFAHGQLYVALSRVRTPDSLSIFLLPPSPSSTEQSPPPQTANIVYQQAFSNLHT</sequence>
<accession>A0A8H7RU01</accession>
<keyword evidence="1" id="KW-0233">DNA recombination</keyword>
<keyword evidence="6" id="KW-1185">Reference proteome</keyword>
<dbReference type="Pfam" id="PF05970">
    <property type="entry name" value="PIF1"/>
    <property type="match status" value="1"/>
</dbReference>
<dbReference type="GO" id="GO:0005524">
    <property type="term" value="F:ATP binding"/>
    <property type="evidence" value="ECO:0007669"/>
    <property type="project" value="UniProtKB-KW"/>
</dbReference>
<feature type="domain" description="DNA helicase Pif1-like 2B" evidence="4">
    <location>
        <begin position="1375"/>
        <end position="1418"/>
    </location>
</feature>
<comment type="cofactor">
    <cofactor evidence="1">
        <name>Mg(2+)</name>
        <dbReference type="ChEBI" id="CHEBI:18420"/>
    </cofactor>
</comment>
<dbReference type="PANTHER" id="PTHR10492">
    <property type="match status" value="1"/>
</dbReference>
<dbReference type="CDD" id="cd18809">
    <property type="entry name" value="SF1_C_RecD"/>
    <property type="match status" value="1"/>
</dbReference>
<dbReference type="Proteomes" id="UP000646827">
    <property type="component" value="Unassembled WGS sequence"/>
</dbReference>
<dbReference type="InterPro" id="IPR025476">
    <property type="entry name" value="Helitron_helicase-like"/>
</dbReference>
<dbReference type="GO" id="GO:0006310">
    <property type="term" value="P:DNA recombination"/>
    <property type="evidence" value="ECO:0007669"/>
    <property type="project" value="UniProtKB-KW"/>
</dbReference>
<dbReference type="Pfam" id="PF14214">
    <property type="entry name" value="Helitron_like_N"/>
    <property type="match status" value="1"/>
</dbReference>
<dbReference type="InterPro" id="IPR010285">
    <property type="entry name" value="DNA_helicase_pif1-like_DEAD"/>
</dbReference>
<keyword evidence="1" id="KW-0347">Helicase</keyword>
<reference evidence="5 6" key="1">
    <citation type="submission" date="2020-12" db="EMBL/GenBank/DDBJ databases">
        <title>Metabolic potential, ecology and presence of endohyphal bacteria is reflected in genomic diversity of Mucoromycotina.</title>
        <authorList>
            <person name="Muszewska A."/>
            <person name="Okrasinska A."/>
            <person name="Steczkiewicz K."/>
            <person name="Drgas O."/>
            <person name="Orlowska M."/>
            <person name="Perlinska-Lenart U."/>
            <person name="Aleksandrzak-Piekarczyk T."/>
            <person name="Szatraj K."/>
            <person name="Zielenkiewicz U."/>
            <person name="Pilsyk S."/>
            <person name="Malc E."/>
            <person name="Mieczkowski P."/>
            <person name="Kruszewska J.S."/>
            <person name="Biernat P."/>
            <person name="Pawlowska J."/>
        </authorList>
    </citation>
    <scope>NUCLEOTIDE SEQUENCE [LARGE SCALE GENOMIC DNA]</scope>
    <source>
        <strain evidence="5 6">CBS 142.35</strain>
    </source>
</reference>
<keyword evidence="1" id="KW-0067">ATP-binding</keyword>
<dbReference type="EMBL" id="JAEPRB010000382">
    <property type="protein sequence ID" value="KAG2216603.1"/>
    <property type="molecule type" value="Genomic_DNA"/>
</dbReference>
<dbReference type="EC" id="5.6.2.3" evidence="1"/>
<dbReference type="GO" id="GO:0000723">
    <property type="term" value="P:telomere maintenance"/>
    <property type="evidence" value="ECO:0007669"/>
    <property type="project" value="InterPro"/>
</dbReference>
<comment type="similarity">
    <text evidence="1">Belongs to the helicase family.</text>
</comment>
<dbReference type="InterPro" id="IPR049163">
    <property type="entry name" value="Pif1-like_2B_dom"/>
</dbReference>
<dbReference type="GO" id="GO:0043139">
    <property type="term" value="F:5'-3' DNA helicase activity"/>
    <property type="evidence" value="ECO:0007669"/>
    <property type="project" value="UniProtKB-EC"/>
</dbReference>
<dbReference type="GO" id="GO:0006281">
    <property type="term" value="P:DNA repair"/>
    <property type="evidence" value="ECO:0007669"/>
    <property type="project" value="UniProtKB-KW"/>
</dbReference>
<keyword evidence="1" id="KW-0227">DNA damage</keyword>
<dbReference type="Gene3D" id="3.40.50.300">
    <property type="entry name" value="P-loop containing nucleotide triphosphate hydrolases"/>
    <property type="match status" value="1"/>
</dbReference>
<evidence type="ECO:0000259" key="2">
    <source>
        <dbReference type="Pfam" id="PF05970"/>
    </source>
</evidence>
<comment type="catalytic activity">
    <reaction evidence="1">
        <text>ATP + H2O = ADP + phosphate + H(+)</text>
        <dbReference type="Rhea" id="RHEA:13065"/>
        <dbReference type="ChEBI" id="CHEBI:15377"/>
        <dbReference type="ChEBI" id="CHEBI:15378"/>
        <dbReference type="ChEBI" id="CHEBI:30616"/>
        <dbReference type="ChEBI" id="CHEBI:43474"/>
        <dbReference type="ChEBI" id="CHEBI:456216"/>
        <dbReference type="EC" id="5.6.2.3"/>
    </reaction>
</comment>
<proteinExistence type="inferred from homology"/>
<name>A0A8H7RU01_9FUNG</name>
<evidence type="ECO:0000313" key="6">
    <source>
        <dbReference type="Proteomes" id="UP000646827"/>
    </source>
</evidence>
<evidence type="ECO:0000259" key="4">
    <source>
        <dbReference type="Pfam" id="PF21530"/>
    </source>
</evidence>
<comment type="caution">
    <text evidence="5">The sequence shown here is derived from an EMBL/GenBank/DDBJ whole genome shotgun (WGS) entry which is preliminary data.</text>
</comment>
<dbReference type="GO" id="GO:0016787">
    <property type="term" value="F:hydrolase activity"/>
    <property type="evidence" value="ECO:0007669"/>
    <property type="project" value="UniProtKB-KW"/>
</dbReference>
<keyword evidence="1" id="KW-0547">Nucleotide-binding</keyword>
<dbReference type="InterPro" id="IPR027417">
    <property type="entry name" value="P-loop_NTPase"/>
</dbReference>
<evidence type="ECO:0000256" key="1">
    <source>
        <dbReference type="RuleBase" id="RU363044"/>
    </source>
</evidence>
<evidence type="ECO:0000259" key="3">
    <source>
        <dbReference type="Pfam" id="PF14214"/>
    </source>
</evidence>
<keyword evidence="1" id="KW-0234">DNA repair</keyword>
<evidence type="ECO:0000313" key="5">
    <source>
        <dbReference type="EMBL" id="KAG2216603.1"/>
    </source>
</evidence>
<protein>
    <recommendedName>
        <fullName evidence="1">ATP-dependent DNA helicase</fullName>
        <ecNumber evidence="1">5.6.2.3</ecNumber>
    </recommendedName>
</protein>
<dbReference type="PANTHER" id="PTHR10492:SF57">
    <property type="entry name" value="ATP-DEPENDENT DNA HELICASE"/>
    <property type="match status" value="1"/>
</dbReference>
<gene>
    <name evidence="5" type="ORF">INT45_009568</name>
</gene>
<feature type="domain" description="DNA helicase Pif1-like DEAD-box helicase" evidence="2">
    <location>
        <begin position="1050"/>
        <end position="1278"/>
    </location>
</feature>